<dbReference type="PANTHER" id="PTHR24414">
    <property type="entry name" value="F-BOX/KELCH-REPEAT PROTEIN SKIP4"/>
    <property type="match status" value="1"/>
</dbReference>
<dbReference type="Pfam" id="PF00646">
    <property type="entry name" value="F-box"/>
    <property type="match status" value="1"/>
</dbReference>
<dbReference type="OrthoDB" id="45365at2759"/>
<dbReference type="SMART" id="SM00612">
    <property type="entry name" value="Kelch"/>
    <property type="match status" value="2"/>
</dbReference>
<dbReference type="Gene3D" id="2.120.10.80">
    <property type="entry name" value="Kelch-type beta propeller"/>
    <property type="match status" value="1"/>
</dbReference>
<accession>A0A6J0M3H9</accession>
<dbReference type="InterPro" id="IPR015915">
    <property type="entry name" value="Kelch-typ_b-propeller"/>
</dbReference>
<dbReference type="InterPro" id="IPR050354">
    <property type="entry name" value="F-box/kelch-repeat_ARATH"/>
</dbReference>
<dbReference type="RefSeq" id="XP_018466563.2">
    <property type="nucleotide sequence ID" value="XM_018611061.2"/>
</dbReference>
<protein>
    <submittedName>
        <fullName evidence="5">Kelch repeat-containing protein At1g19460</fullName>
    </submittedName>
</protein>
<dbReference type="GeneID" id="108838078"/>
<dbReference type="InterPro" id="IPR057499">
    <property type="entry name" value="Kelch_FKB95"/>
</dbReference>
<dbReference type="InterPro" id="IPR001810">
    <property type="entry name" value="F-box_dom"/>
</dbReference>
<sequence>MKVISHIPDEEPNGGDPNKKPQEVVEKKQEDDVKRGNLLESLPDDVTELCVARVSKYNYPELSSTSTAFRRLIASPKLYITRSQLALVQRFLYVLISFPPRKLPEWYILYPSPDNASLQLRRISSLPTMPFGAAVVTTATEIYVIGGCDDGERNTRDLILIDCATHKCDRSLPRMKVARRGAAAGIVDGKIYVIGGCEKRYSDWFEVFDLRTKVWSGELVGTITAEVDLEFLSDAVMDGERIYTLDRKQRIHAFNPKTFVWTSWLDGSPLSSLWKKSSCVVDGMLYSIDPACTFYHPLVVFNPEGERCWRPVDLGASQTLMPPVLYYEQSKMANVGGKLMLLASSHCWSSTCDEEKLIWFFMIALERRQGGVIRGTVESATIVFRTMESPPSIELCRSITM</sequence>
<evidence type="ECO:0000313" key="4">
    <source>
        <dbReference type="Proteomes" id="UP000504610"/>
    </source>
</evidence>
<feature type="region of interest" description="Disordered" evidence="1">
    <location>
        <begin position="1"/>
        <end position="34"/>
    </location>
</feature>
<feature type="domain" description="FKB95-like N-terminal Kelch" evidence="3">
    <location>
        <begin position="106"/>
        <end position="383"/>
    </location>
</feature>
<keyword evidence="4" id="KW-1185">Reference proteome</keyword>
<reference evidence="5" key="2">
    <citation type="submission" date="2025-08" db="UniProtKB">
        <authorList>
            <consortium name="RefSeq"/>
        </authorList>
    </citation>
    <scope>IDENTIFICATION</scope>
    <source>
        <tissue evidence="5">Leaf</tissue>
    </source>
</reference>
<feature type="domain" description="F-box" evidence="2">
    <location>
        <begin position="39"/>
        <end position="80"/>
    </location>
</feature>
<evidence type="ECO:0000259" key="3">
    <source>
        <dbReference type="Pfam" id="PF25210"/>
    </source>
</evidence>
<dbReference type="KEGG" id="rsz:108838078"/>
<dbReference type="AlphaFoldDB" id="A0A6J0M3H9"/>
<feature type="compositionally biased region" description="Basic and acidic residues" evidence="1">
    <location>
        <begin position="17"/>
        <end position="34"/>
    </location>
</feature>
<dbReference type="PANTHER" id="PTHR24414:SF65">
    <property type="entry name" value="F-BOX DOMAIN-CONTAINING PROTEIN"/>
    <property type="match status" value="1"/>
</dbReference>
<reference evidence="4" key="1">
    <citation type="journal article" date="2019" name="Database">
        <title>The radish genome database (RadishGD): an integrated information resource for radish genomics.</title>
        <authorList>
            <person name="Yu H.J."/>
            <person name="Baek S."/>
            <person name="Lee Y.J."/>
            <person name="Cho A."/>
            <person name="Mun J.H."/>
        </authorList>
    </citation>
    <scope>NUCLEOTIDE SEQUENCE [LARGE SCALE GENOMIC DNA]</scope>
    <source>
        <strain evidence="4">cv. WK10039</strain>
    </source>
</reference>
<organism evidence="4 5">
    <name type="scientific">Raphanus sativus</name>
    <name type="common">Radish</name>
    <name type="synonym">Raphanus raphanistrum var. sativus</name>
    <dbReference type="NCBI Taxonomy" id="3726"/>
    <lineage>
        <taxon>Eukaryota</taxon>
        <taxon>Viridiplantae</taxon>
        <taxon>Streptophyta</taxon>
        <taxon>Embryophyta</taxon>
        <taxon>Tracheophyta</taxon>
        <taxon>Spermatophyta</taxon>
        <taxon>Magnoliopsida</taxon>
        <taxon>eudicotyledons</taxon>
        <taxon>Gunneridae</taxon>
        <taxon>Pentapetalae</taxon>
        <taxon>rosids</taxon>
        <taxon>malvids</taxon>
        <taxon>Brassicales</taxon>
        <taxon>Brassicaceae</taxon>
        <taxon>Brassiceae</taxon>
        <taxon>Raphanus</taxon>
    </lineage>
</organism>
<gene>
    <name evidence="5" type="primary">LOC108838078</name>
</gene>
<dbReference type="SUPFAM" id="SSF117281">
    <property type="entry name" value="Kelch motif"/>
    <property type="match status" value="1"/>
</dbReference>
<evidence type="ECO:0000259" key="2">
    <source>
        <dbReference type="Pfam" id="PF00646"/>
    </source>
</evidence>
<dbReference type="InterPro" id="IPR006652">
    <property type="entry name" value="Kelch_1"/>
</dbReference>
<evidence type="ECO:0000256" key="1">
    <source>
        <dbReference type="SAM" id="MobiDB-lite"/>
    </source>
</evidence>
<dbReference type="Pfam" id="PF25210">
    <property type="entry name" value="Kelch_FKB95"/>
    <property type="match status" value="1"/>
</dbReference>
<dbReference type="CDD" id="cd22152">
    <property type="entry name" value="F-box_AtAFR-like"/>
    <property type="match status" value="1"/>
</dbReference>
<evidence type="ECO:0000313" key="5">
    <source>
        <dbReference type="RefSeq" id="XP_018466563.2"/>
    </source>
</evidence>
<name>A0A6J0M3H9_RAPSA</name>
<proteinExistence type="predicted"/>
<dbReference type="Proteomes" id="UP000504610">
    <property type="component" value="Chromosome 2"/>
</dbReference>